<dbReference type="AlphaFoldDB" id="A0A3N4KYX1"/>
<evidence type="ECO:0000313" key="2">
    <source>
        <dbReference type="EMBL" id="RPB15773.1"/>
    </source>
</evidence>
<feature type="compositionally biased region" description="Polar residues" evidence="1">
    <location>
        <begin position="31"/>
        <end position="42"/>
    </location>
</feature>
<dbReference type="InParanoid" id="A0A3N4KYX1"/>
<dbReference type="OrthoDB" id="10462956at2759"/>
<reference evidence="2 3" key="1">
    <citation type="journal article" date="2018" name="Nat. Ecol. Evol.">
        <title>Pezizomycetes genomes reveal the molecular basis of ectomycorrhizal truffle lifestyle.</title>
        <authorList>
            <person name="Murat C."/>
            <person name="Payen T."/>
            <person name="Noel B."/>
            <person name="Kuo A."/>
            <person name="Morin E."/>
            <person name="Chen J."/>
            <person name="Kohler A."/>
            <person name="Krizsan K."/>
            <person name="Balestrini R."/>
            <person name="Da Silva C."/>
            <person name="Montanini B."/>
            <person name="Hainaut M."/>
            <person name="Levati E."/>
            <person name="Barry K.W."/>
            <person name="Belfiori B."/>
            <person name="Cichocki N."/>
            <person name="Clum A."/>
            <person name="Dockter R.B."/>
            <person name="Fauchery L."/>
            <person name="Guy J."/>
            <person name="Iotti M."/>
            <person name="Le Tacon F."/>
            <person name="Lindquist E.A."/>
            <person name="Lipzen A."/>
            <person name="Malagnac F."/>
            <person name="Mello A."/>
            <person name="Molinier V."/>
            <person name="Miyauchi S."/>
            <person name="Poulain J."/>
            <person name="Riccioni C."/>
            <person name="Rubini A."/>
            <person name="Sitrit Y."/>
            <person name="Splivallo R."/>
            <person name="Traeger S."/>
            <person name="Wang M."/>
            <person name="Zifcakova L."/>
            <person name="Wipf D."/>
            <person name="Zambonelli A."/>
            <person name="Paolocci F."/>
            <person name="Nowrousian M."/>
            <person name="Ottonello S."/>
            <person name="Baldrian P."/>
            <person name="Spatafora J.W."/>
            <person name="Henrissat B."/>
            <person name="Nagy L.G."/>
            <person name="Aury J.M."/>
            <person name="Wincker P."/>
            <person name="Grigoriev I.V."/>
            <person name="Bonfante P."/>
            <person name="Martin F.M."/>
        </authorList>
    </citation>
    <scope>NUCLEOTIDE SEQUENCE [LARGE SCALE GENOMIC DNA]</scope>
    <source>
        <strain evidence="2 3">CCBAS932</strain>
    </source>
</reference>
<feature type="region of interest" description="Disordered" evidence="1">
    <location>
        <begin position="138"/>
        <end position="166"/>
    </location>
</feature>
<keyword evidence="3" id="KW-1185">Reference proteome</keyword>
<gene>
    <name evidence="2" type="ORF">P167DRAFT_532720</name>
</gene>
<dbReference type="Proteomes" id="UP000277580">
    <property type="component" value="Unassembled WGS sequence"/>
</dbReference>
<name>A0A3N4KYX1_9PEZI</name>
<dbReference type="EMBL" id="ML119111">
    <property type="protein sequence ID" value="RPB15773.1"/>
    <property type="molecule type" value="Genomic_DNA"/>
</dbReference>
<evidence type="ECO:0000313" key="3">
    <source>
        <dbReference type="Proteomes" id="UP000277580"/>
    </source>
</evidence>
<evidence type="ECO:0000256" key="1">
    <source>
        <dbReference type="SAM" id="MobiDB-lite"/>
    </source>
</evidence>
<feature type="compositionally biased region" description="Low complexity" evidence="1">
    <location>
        <begin position="10"/>
        <end position="28"/>
    </location>
</feature>
<sequence length="248" mass="27785">MFKTLKSRLPRSLSLSRSRSRKAAAAPPEAQSENENPTTTTAAFVEKTPAPYLPAPRRKTSTLFELEALLSSIIDSHHHCGQDARAVIERGEKAREGSSRGGVLPSYEELYKELEREKEDAEHPQVPEISGFMTVQSVPHPSSQQQRAPQILRRKPKGLVGQKRSTREKALEALMRLLDQCEDDDEEEEERERVKRARKFPSIENMGAVRRRALEGLRRRGWDVTVISSSGGSRRRDGGGKGVLHAVS</sequence>
<feature type="region of interest" description="Disordered" evidence="1">
    <location>
        <begin position="227"/>
        <end position="248"/>
    </location>
</feature>
<organism evidence="2 3">
    <name type="scientific">Morchella conica CCBAS932</name>
    <dbReference type="NCBI Taxonomy" id="1392247"/>
    <lineage>
        <taxon>Eukaryota</taxon>
        <taxon>Fungi</taxon>
        <taxon>Dikarya</taxon>
        <taxon>Ascomycota</taxon>
        <taxon>Pezizomycotina</taxon>
        <taxon>Pezizomycetes</taxon>
        <taxon>Pezizales</taxon>
        <taxon>Morchellaceae</taxon>
        <taxon>Morchella</taxon>
    </lineage>
</organism>
<feature type="region of interest" description="Disordered" evidence="1">
    <location>
        <begin position="1"/>
        <end position="53"/>
    </location>
</feature>
<protein>
    <submittedName>
        <fullName evidence="2">Uncharacterized protein</fullName>
    </submittedName>
</protein>
<proteinExistence type="predicted"/>
<accession>A0A3N4KYX1</accession>